<evidence type="ECO:0000313" key="2">
    <source>
        <dbReference type="Proteomes" id="UP000799776"/>
    </source>
</evidence>
<proteinExistence type="predicted"/>
<comment type="caution">
    <text evidence="1">The sequence shown here is derived from an EMBL/GenBank/DDBJ whole genome shotgun (WGS) entry which is preliminary data.</text>
</comment>
<gene>
    <name evidence="1" type="ORF">K490DRAFT_60635</name>
</gene>
<reference evidence="1" key="1">
    <citation type="journal article" date="2020" name="Stud. Mycol.">
        <title>101 Dothideomycetes genomes: a test case for predicting lifestyles and emergence of pathogens.</title>
        <authorList>
            <person name="Haridas S."/>
            <person name="Albert R."/>
            <person name="Binder M."/>
            <person name="Bloem J."/>
            <person name="Labutti K."/>
            <person name="Salamov A."/>
            <person name="Andreopoulos B."/>
            <person name="Baker S."/>
            <person name="Barry K."/>
            <person name="Bills G."/>
            <person name="Bluhm B."/>
            <person name="Cannon C."/>
            <person name="Castanera R."/>
            <person name="Culley D."/>
            <person name="Daum C."/>
            <person name="Ezra D."/>
            <person name="Gonzalez J."/>
            <person name="Henrissat B."/>
            <person name="Kuo A."/>
            <person name="Liang C."/>
            <person name="Lipzen A."/>
            <person name="Lutzoni F."/>
            <person name="Magnuson J."/>
            <person name="Mondo S."/>
            <person name="Nolan M."/>
            <person name="Ohm R."/>
            <person name="Pangilinan J."/>
            <person name="Park H.-J."/>
            <person name="Ramirez L."/>
            <person name="Alfaro M."/>
            <person name="Sun H."/>
            <person name="Tritt A."/>
            <person name="Yoshinaga Y."/>
            <person name="Zwiers L.-H."/>
            <person name="Turgeon B."/>
            <person name="Goodwin S."/>
            <person name="Spatafora J."/>
            <person name="Crous P."/>
            <person name="Grigoriev I."/>
        </authorList>
    </citation>
    <scope>NUCLEOTIDE SEQUENCE</scope>
    <source>
        <strain evidence="1">CBS 121410</strain>
    </source>
</reference>
<dbReference type="EMBL" id="ML978813">
    <property type="protein sequence ID" value="KAF2083268.1"/>
    <property type="molecule type" value="Genomic_DNA"/>
</dbReference>
<sequence>MPSEFTGYPGPTWRPRMASIEVEYQWGCCRCGRGGQNINFELECENKNCKHMRCKDCLKHMGVGANSNRWLCHACKKADNIVGLLCTGCRHTRCDSCQRMM</sequence>
<keyword evidence="2" id="KW-1185">Reference proteome</keyword>
<evidence type="ECO:0000313" key="1">
    <source>
        <dbReference type="EMBL" id="KAF2083268.1"/>
    </source>
</evidence>
<name>A0A9P4HMI7_9PEZI</name>
<dbReference type="SUPFAM" id="SSF57903">
    <property type="entry name" value="FYVE/PHD zinc finger"/>
    <property type="match status" value="1"/>
</dbReference>
<organism evidence="1 2">
    <name type="scientific">Saccharata proteae CBS 121410</name>
    <dbReference type="NCBI Taxonomy" id="1314787"/>
    <lineage>
        <taxon>Eukaryota</taxon>
        <taxon>Fungi</taxon>
        <taxon>Dikarya</taxon>
        <taxon>Ascomycota</taxon>
        <taxon>Pezizomycotina</taxon>
        <taxon>Dothideomycetes</taxon>
        <taxon>Dothideomycetes incertae sedis</taxon>
        <taxon>Botryosphaeriales</taxon>
        <taxon>Saccharataceae</taxon>
        <taxon>Saccharata</taxon>
    </lineage>
</organism>
<dbReference type="InterPro" id="IPR011011">
    <property type="entry name" value="Znf_FYVE_PHD"/>
</dbReference>
<protein>
    <submittedName>
        <fullName evidence="1">Uncharacterized protein</fullName>
    </submittedName>
</protein>
<accession>A0A9P4HMI7</accession>
<dbReference type="AlphaFoldDB" id="A0A9P4HMI7"/>
<dbReference type="Proteomes" id="UP000799776">
    <property type="component" value="Unassembled WGS sequence"/>
</dbReference>